<protein>
    <submittedName>
        <fullName evidence="2">Uncharacterized protein</fullName>
    </submittedName>
</protein>
<evidence type="ECO:0000313" key="2">
    <source>
        <dbReference type="EMBL" id="EEP75835.1"/>
    </source>
</evidence>
<organism evidence="2 3">
    <name type="scientific">Uncinocarpus reesii (strain UAMH 1704)</name>
    <dbReference type="NCBI Taxonomy" id="336963"/>
    <lineage>
        <taxon>Eukaryota</taxon>
        <taxon>Fungi</taxon>
        <taxon>Dikarya</taxon>
        <taxon>Ascomycota</taxon>
        <taxon>Pezizomycotina</taxon>
        <taxon>Eurotiomycetes</taxon>
        <taxon>Eurotiomycetidae</taxon>
        <taxon>Onygenales</taxon>
        <taxon>Onygenaceae</taxon>
        <taxon>Uncinocarpus</taxon>
    </lineage>
</organism>
<dbReference type="InParanoid" id="C4JDC2"/>
<proteinExistence type="predicted"/>
<evidence type="ECO:0000313" key="3">
    <source>
        <dbReference type="Proteomes" id="UP000002058"/>
    </source>
</evidence>
<accession>C4JDC2</accession>
<feature type="region of interest" description="Disordered" evidence="1">
    <location>
        <begin position="44"/>
        <end position="67"/>
    </location>
</feature>
<reference evidence="3" key="1">
    <citation type="journal article" date="2009" name="Genome Res.">
        <title>Comparative genomic analyses of the human fungal pathogens Coccidioides and their relatives.</title>
        <authorList>
            <person name="Sharpton T.J."/>
            <person name="Stajich J.E."/>
            <person name="Rounsley S.D."/>
            <person name="Gardner M.J."/>
            <person name="Wortman J.R."/>
            <person name="Jordar V.S."/>
            <person name="Maiti R."/>
            <person name="Kodira C.D."/>
            <person name="Neafsey D.E."/>
            <person name="Zeng Q."/>
            <person name="Hung C.-Y."/>
            <person name="McMahan C."/>
            <person name="Muszewska A."/>
            <person name="Grynberg M."/>
            <person name="Mandel M.A."/>
            <person name="Kellner E.M."/>
            <person name="Barker B.M."/>
            <person name="Galgiani J.N."/>
            <person name="Orbach M.J."/>
            <person name="Kirkland T.N."/>
            <person name="Cole G.T."/>
            <person name="Henn M.R."/>
            <person name="Birren B.W."/>
            <person name="Taylor J.W."/>
        </authorList>
    </citation>
    <scope>NUCLEOTIDE SEQUENCE [LARGE SCALE GENOMIC DNA]</scope>
    <source>
        <strain evidence="3">UAMH 1704</strain>
    </source>
</reference>
<dbReference type="KEGG" id="ure:UREG_00682"/>
<feature type="region of interest" description="Disordered" evidence="1">
    <location>
        <begin position="308"/>
        <end position="329"/>
    </location>
</feature>
<dbReference type="Proteomes" id="UP000002058">
    <property type="component" value="Unassembled WGS sequence"/>
</dbReference>
<feature type="compositionally biased region" description="Low complexity" evidence="1">
    <location>
        <begin position="310"/>
        <end position="329"/>
    </location>
</feature>
<gene>
    <name evidence="2" type="ORF">UREG_00682</name>
</gene>
<dbReference type="EMBL" id="CH476615">
    <property type="protein sequence ID" value="EEP75835.1"/>
    <property type="molecule type" value="Genomic_DNA"/>
</dbReference>
<dbReference type="AlphaFoldDB" id="C4JDC2"/>
<evidence type="ECO:0000256" key="1">
    <source>
        <dbReference type="SAM" id="MobiDB-lite"/>
    </source>
</evidence>
<dbReference type="RefSeq" id="XP_002541168.1">
    <property type="nucleotide sequence ID" value="XM_002541122.1"/>
</dbReference>
<dbReference type="VEuPathDB" id="FungiDB:UREG_00682"/>
<keyword evidence="3" id="KW-1185">Reference proteome</keyword>
<dbReference type="GeneID" id="8438703"/>
<name>C4JDC2_UNCRE</name>
<dbReference type="HOGENOM" id="CLU_731959_0_0_1"/>
<sequence length="378" mass="41115">MSDIKRYFLNKPKASMHAPGLVCETPPFSQPGEQLDATALLKDQDHQAAKRSRMRDTGKKSRDEARSWNANDRRWGRIYRMAAACKPFSLSAKETGGISLPESLAPPRANWNPEQISNSSRSSPGLKLRQLARLEPIILPRGELGPSIRHDGHKACSDSQLSRNLENLMLGATLLPPADLRTFIMVSNIKNYVGKLRIISPLLHRSRLGQLLTTHPHGEQSASFAVWSVSIIHAAMSSFEFVGLLHVPLAHVPEEMADGIKLAGCPRATWKWLPSAFLSHQPERRIARYQSGILSLGEEEKLSQTGLTCSGEEGSAAGAQSGPGAAPLSGGSSTFLAPWTLPNPLNEHVTVERLEIAAPAEDDDDLGCGSVQNIPQAQ</sequence>
<feature type="region of interest" description="Disordered" evidence="1">
    <location>
        <begin position="359"/>
        <end position="378"/>
    </location>
</feature>